<proteinExistence type="predicted"/>
<feature type="compositionally biased region" description="Acidic residues" evidence="1">
    <location>
        <begin position="16"/>
        <end position="26"/>
    </location>
</feature>
<evidence type="ECO:0000256" key="1">
    <source>
        <dbReference type="SAM" id="MobiDB-lite"/>
    </source>
</evidence>
<evidence type="ECO:0000313" key="2">
    <source>
        <dbReference type="EMBL" id="KAF2208565.1"/>
    </source>
</evidence>
<protein>
    <submittedName>
        <fullName evidence="2">Uncharacterized protein</fullName>
    </submittedName>
</protein>
<accession>A0A6A6F3R2</accession>
<gene>
    <name evidence="2" type="ORF">CERZMDRAFT_91566</name>
</gene>
<evidence type="ECO:0000313" key="3">
    <source>
        <dbReference type="Proteomes" id="UP000799539"/>
    </source>
</evidence>
<dbReference type="AlphaFoldDB" id="A0A6A6F3R2"/>
<feature type="compositionally biased region" description="Gly residues" evidence="1">
    <location>
        <begin position="55"/>
        <end position="70"/>
    </location>
</feature>
<organism evidence="2 3">
    <name type="scientific">Cercospora zeae-maydis SCOH1-5</name>
    <dbReference type="NCBI Taxonomy" id="717836"/>
    <lineage>
        <taxon>Eukaryota</taxon>
        <taxon>Fungi</taxon>
        <taxon>Dikarya</taxon>
        <taxon>Ascomycota</taxon>
        <taxon>Pezizomycotina</taxon>
        <taxon>Dothideomycetes</taxon>
        <taxon>Dothideomycetidae</taxon>
        <taxon>Mycosphaerellales</taxon>
        <taxon>Mycosphaerellaceae</taxon>
        <taxon>Cercospora</taxon>
    </lineage>
</organism>
<name>A0A6A6F3R2_9PEZI</name>
<dbReference type="EMBL" id="ML992693">
    <property type="protein sequence ID" value="KAF2208565.1"/>
    <property type="molecule type" value="Genomic_DNA"/>
</dbReference>
<keyword evidence="3" id="KW-1185">Reference proteome</keyword>
<dbReference type="Proteomes" id="UP000799539">
    <property type="component" value="Unassembled WGS sequence"/>
</dbReference>
<reference evidence="2" key="1">
    <citation type="journal article" date="2020" name="Stud. Mycol.">
        <title>101 Dothideomycetes genomes: a test case for predicting lifestyles and emergence of pathogens.</title>
        <authorList>
            <person name="Haridas S."/>
            <person name="Albert R."/>
            <person name="Binder M."/>
            <person name="Bloem J."/>
            <person name="Labutti K."/>
            <person name="Salamov A."/>
            <person name="Andreopoulos B."/>
            <person name="Baker S."/>
            <person name="Barry K."/>
            <person name="Bills G."/>
            <person name="Bluhm B."/>
            <person name="Cannon C."/>
            <person name="Castanera R."/>
            <person name="Culley D."/>
            <person name="Daum C."/>
            <person name="Ezra D."/>
            <person name="Gonzalez J."/>
            <person name="Henrissat B."/>
            <person name="Kuo A."/>
            <person name="Liang C."/>
            <person name="Lipzen A."/>
            <person name="Lutzoni F."/>
            <person name="Magnuson J."/>
            <person name="Mondo S."/>
            <person name="Nolan M."/>
            <person name="Ohm R."/>
            <person name="Pangilinan J."/>
            <person name="Park H.-J."/>
            <person name="Ramirez L."/>
            <person name="Alfaro M."/>
            <person name="Sun H."/>
            <person name="Tritt A."/>
            <person name="Yoshinaga Y."/>
            <person name="Zwiers L.-H."/>
            <person name="Turgeon B."/>
            <person name="Goodwin S."/>
            <person name="Spatafora J."/>
            <person name="Crous P."/>
            <person name="Grigoriev I."/>
        </authorList>
    </citation>
    <scope>NUCLEOTIDE SEQUENCE</scope>
    <source>
        <strain evidence="2">SCOH1-5</strain>
    </source>
</reference>
<sequence length="70" mass="7348">MSDHHHQLQQLLRREEDEDEDEDELELELHELGSVGRGIRKLRSGGASGTRSGSGSLGGGGSSGGSGAVY</sequence>
<feature type="region of interest" description="Disordered" evidence="1">
    <location>
        <begin position="1"/>
        <end position="70"/>
    </location>
</feature>